<dbReference type="CDD" id="cd00084">
    <property type="entry name" value="HMG-box_SF"/>
    <property type="match status" value="2"/>
</dbReference>
<feature type="region of interest" description="Disordered" evidence="3">
    <location>
        <begin position="94"/>
        <end position="125"/>
    </location>
</feature>
<dbReference type="PROSITE" id="PS50118">
    <property type="entry name" value="HMG_BOX_2"/>
    <property type="match status" value="2"/>
</dbReference>
<evidence type="ECO:0000256" key="1">
    <source>
        <dbReference type="ARBA" id="ARBA00023125"/>
    </source>
</evidence>
<protein>
    <recommendedName>
        <fullName evidence="4">HMG box domain-containing protein</fullName>
    </recommendedName>
</protein>
<evidence type="ECO:0000256" key="3">
    <source>
        <dbReference type="SAM" id="MobiDB-lite"/>
    </source>
</evidence>
<proteinExistence type="predicted"/>
<feature type="compositionally biased region" description="Low complexity" evidence="3">
    <location>
        <begin position="292"/>
        <end position="306"/>
    </location>
</feature>
<feature type="DNA-binding region" description="HMG box" evidence="2">
    <location>
        <begin position="1"/>
        <end position="65"/>
    </location>
</feature>
<dbReference type="Gene3D" id="1.10.30.10">
    <property type="entry name" value="High mobility group box domain"/>
    <property type="match status" value="2"/>
</dbReference>
<keyword evidence="1 2" id="KW-0238">DNA-binding</keyword>
<dbReference type="AlphaFoldDB" id="A0A7R9U2L8"/>
<dbReference type="InterPro" id="IPR050342">
    <property type="entry name" value="HMGB"/>
</dbReference>
<gene>
    <name evidence="5" type="ORF">PPYR1160_LOCUS2044</name>
</gene>
<feature type="domain" description="HMG box" evidence="4">
    <location>
        <begin position="1"/>
        <end position="65"/>
    </location>
</feature>
<dbReference type="GO" id="GO:0003677">
    <property type="term" value="F:DNA binding"/>
    <property type="evidence" value="ECO:0007669"/>
    <property type="project" value="UniProtKB-UniRule"/>
</dbReference>
<dbReference type="SMART" id="SM00398">
    <property type="entry name" value="HMG"/>
    <property type="match status" value="2"/>
</dbReference>
<keyword evidence="2" id="KW-0539">Nucleus</keyword>
<dbReference type="EMBL" id="HBEA01002754">
    <property type="protein sequence ID" value="CAD8252552.1"/>
    <property type="molecule type" value="Transcribed_RNA"/>
</dbReference>
<feature type="region of interest" description="Disordered" evidence="3">
    <location>
        <begin position="292"/>
        <end position="363"/>
    </location>
</feature>
<dbReference type="InterPro" id="IPR009071">
    <property type="entry name" value="HMG_box_dom"/>
</dbReference>
<feature type="domain" description="HMG box" evidence="4">
    <location>
        <begin position="119"/>
        <end position="187"/>
    </location>
</feature>
<accession>A0A7R9U2L8</accession>
<evidence type="ECO:0000256" key="2">
    <source>
        <dbReference type="PROSITE-ProRule" id="PRU00267"/>
    </source>
</evidence>
<dbReference type="SUPFAM" id="SSF47095">
    <property type="entry name" value="HMG-box"/>
    <property type="match status" value="2"/>
</dbReference>
<feature type="compositionally biased region" description="Basic residues" evidence="3">
    <location>
        <begin position="96"/>
        <end position="113"/>
    </location>
</feature>
<sequence>MNSYNLFVKSQRQRLVQADPSKTNPDIMRDLAQMWRQLPLDQRKLWDEMADRDRVRYEDEMKRYQSTNRMDTVVAEAIAANLPPSMEEELHEIAEKKRKAASNRAARRKRQRHRDPNTPRYPLNPYNIFVKTVRNDIAQKGSHDSNPEIMKEIARQWRDLPADSKQHYRDLADKDKERYESEQVAYYKRKAEQQSSSQAAQDVANAIFPQSSAEPSTLRNVIIQAATAMAAAMQVSRGEAPNGTTPLNVPIPGMVALQQLIQQNGTQNPVTMDGEGGVSVPLQVRGVNSAFEEAAPTPPAAEAAEAVDGRPKVDEKESEPKKDALPGHELQDPAKVDGPGALPSSEISPSIPPPAATQATTMI</sequence>
<organism evidence="5">
    <name type="scientific">Pinguiococcus pyrenoidosus</name>
    <dbReference type="NCBI Taxonomy" id="172671"/>
    <lineage>
        <taxon>Eukaryota</taxon>
        <taxon>Sar</taxon>
        <taxon>Stramenopiles</taxon>
        <taxon>Ochrophyta</taxon>
        <taxon>Pinguiophyceae</taxon>
        <taxon>Pinguiochrysidales</taxon>
        <taxon>Pinguiochrysidaceae</taxon>
        <taxon>Pinguiococcus</taxon>
    </lineage>
</organism>
<dbReference type="InterPro" id="IPR036910">
    <property type="entry name" value="HMG_box_dom_sf"/>
</dbReference>
<feature type="DNA-binding region" description="HMG box" evidence="2">
    <location>
        <begin position="119"/>
        <end position="187"/>
    </location>
</feature>
<evidence type="ECO:0000259" key="4">
    <source>
        <dbReference type="PROSITE" id="PS50118"/>
    </source>
</evidence>
<dbReference type="GO" id="GO:0005634">
    <property type="term" value="C:nucleus"/>
    <property type="evidence" value="ECO:0007669"/>
    <property type="project" value="UniProtKB-UniRule"/>
</dbReference>
<evidence type="ECO:0000313" key="5">
    <source>
        <dbReference type="EMBL" id="CAD8252552.1"/>
    </source>
</evidence>
<name>A0A7R9U2L8_9STRA</name>
<feature type="compositionally biased region" description="Basic and acidic residues" evidence="3">
    <location>
        <begin position="307"/>
        <end position="335"/>
    </location>
</feature>
<reference evidence="5" key="1">
    <citation type="submission" date="2021-01" db="EMBL/GenBank/DDBJ databases">
        <authorList>
            <person name="Corre E."/>
            <person name="Pelletier E."/>
            <person name="Niang G."/>
            <person name="Scheremetjew M."/>
            <person name="Finn R."/>
            <person name="Kale V."/>
            <person name="Holt S."/>
            <person name="Cochrane G."/>
            <person name="Meng A."/>
            <person name="Brown T."/>
            <person name="Cohen L."/>
        </authorList>
    </citation>
    <scope>NUCLEOTIDE SEQUENCE</scope>
    <source>
        <strain evidence="5">CCMP2078</strain>
    </source>
</reference>
<dbReference type="Pfam" id="PF00505">
    <property type="entry name" value="HMG_box"/>
    <property type="match status" value="2"/>
</dbReference>
<dbReference type="PANTHER" id="PTHR48112">
    <property type="entry name" value="HIGH MOBILITY GROUP PROTEIN DSP1"/>
    <property type="match status" value="1"/>
</dbReference>